<name>A0A4Q2U446_9HYPH</name>
<dbReference type="Proteomes" id="UP000290759">
    <property type="component" value="Unassembled WGS sequence"/>
</dbReference>
<comment type="similarity">
    <text evidence="1">Belongs to the 4-hydroxybenzoyl-CoA thioesterase family.</text>
</comment>
<sequence length="148" mass="16767">MPDGRDPLKPRRHYRAWRRVTLRWADNDVYGHVNNAVYWQWFDTAVNEWLIAHGLLDVARGGVVGFVVETGCRYARPLSYPGAVEIGIAVVRLGRSSVTYRLGVFAEGAEEASAEALWTQVCVERETGRPVPVPDAWRERLSAVDEMR</sequence>
<dbReference type="SUPFAM" id="SSF54637">
    <property type="entry name" value="Thioesterase/thiol ester dehydrase-isomerase"/>
    <property type="match status" value="1"/>
</dbReference>
<dbReference type="AlphaFoldDB" id="A0A4Q2U446"/>
<dbReference type="Pfam" id="PF13279">
    <property type="entry name" value="4HBT_2"/>
    <property type="match status" value="1"/>
</dbReference>
<dbReference type="GO" id="GO:0047617">
    <property type="term" value="F:fatty acyl-CoA hydrolase activity"/>
    <property type="evidence" value="ECO:0007669"/>
    <property type="project" value="TreeGrafter"/>
</dbReference>
<gene>
    <name evidence="3" type="ORF">D3273_22595</name>
</gene>
<evidence type="ECO:0000313" key="3">
    <source>
        <dbReference type="EMBL" id="RYC29731.1"/>
    </source>
</evidence>
<dbReference type="OrthoDB" id="9799036at2"/>
<evidence type="ECO:0000256" key="2">
    <source>
        <dbReference type="ARBA" id="ARBA00022801"/>
    </source>
</evidence>
<accession>A0A4Q2U446</accession>
<dbReference type="CDD" id="cd00586">
    <property type="entry name" value="4HBT"/>
    <property type="match status" value="1"/>
</dbReference>
<dbReference type="EMBL" id="QYBB01000042">
    <property type="protein sequence ID" value="RYC29731.1"/>
    <property type="molecule type" value="Genomic_DNA"/>
</dbReference>
<dbReference type="InterPro" id="IPR050563">
    <property type="entry name" value="4-hydroxybenzoyl-CoA_TE"/>
</dbReference>
<evidence type="ECO:0000256" key="1">
    <source>
        <dbReference type="ARBA" id="ARBA00005953"/>
    </source>
</evidence>
<protein>
    <submittedName>
        <fullName evidence="3">Acyl-CoA thioesterase</fullName>
    </submittedName>
</protein>
<comment type="caution">
    <text evidence="3">The sequence shown here is derived from an EMBL/GenBank/DDBJ whole genome shotgun (WGS) entry which is preliminary data.</text>
</comment>
<proteinExistence type="inferred from homology"/>
<dbReference type="Gene3D" id="3.10.129.10">
    <property type="entry name" value="Hotdog Thioesterase"/>
    <property type="match status" value="1"/>
</dbReference>
<keyword evidence="4" id="KW-1185">Reference proteome</keyword>
<dbReference type="PANTHER" id="PTHR31793">
    <property type="entry name" value="4-HYDROXYBENZOYL-COA THIOESTERASE FAMILY MEMBER"/>
    <property type="match status" value="1"/>
</dbReference>
<organism evidence="3 4">
    <name type="scientific">Lichenibacterium minor</name>
    <dbReference type="NCBI Taxonomy" id="2316528"/>
    <lineage>
        <taxon>Bacteria</taxon>
        <taxon>Pseudomonadati</taxon>
        <taxon>Pseudomonadota</taxon>
        <taxon>Alphaproteobacteria</taxon>
        <taxon>Hyphomicrobiales</taxon>
        <taxon>Lichenihabitantaceae</taxon>
        <taxon>Lichenibacterium</taxon>
    </lineage>
</organism>
<dbReference type="RefSeq" id="WP_129229159.1">
    <property type="nucleotide sequence ID" value="NZ_QYBB01000042.1"/>
</dbReference>
<keyword evidence="2" id="KW-0378">Hydrolase</keyword>
<evidence type="ECO:0000313" key="4">
    <source>
        <dbReference type="Proteomes" id="UP000290759"/>
    </source>
</evidence>
<dbReference type="InterPro" id="IPR029069">
    <property type="entry name" value="HotDog_dom_sf"/>
</dbReference>
<dbReference type="PANTHER" id="PTHR31793:SF27">
    <property type="entry name" value="NOVEL THIOESTERASE SUPERFAMILY DOMAIN AND SAPOSIN A-TYPE DOMAIN CONTAINING PROTEIN (0610012H03RIK)"/>
    <property type="match status" value="1"/>
</dbReference>
<reference evidence="3 4" key="1">
    <citation type="submission" date="2018-12" db="EMBL/GenBank/DDBJ databases">
        <authorList>
            <person name="Grouzdev D.S."/>
            <person name="Krutkina M.S."/>
        </authorList>
    </citation>
    <scope>NUCLEOTIDE SEQUENCE [LARGE SCALE GENOMIC DNA]</scope>
    <source>
        <strain evidence="3 4">RmlP026</strain>
    </source>
</reference>
<reference evidence="3 4" key="2">
    <citation type="submission" date="2019-02" db="EMBL/GenBank/DDBJ databases">
        <title>'Lichenibacterium ramalinii' gen. nov. sp. nov., 'Lichenibacterium minor' gen. nov. sp. nov.</title>
        <authorList>
            <person name="Pankratov T."/>
        </authorList>
    </citation>
    <scope>NUCLEOTIDE SEQUENCE [LARGE SCALE GENOMIC DNA]</scope>
    <source>
        <strain evidence="3 4">RmlP026</strain>
    </source>
</reference>